<dbReference type="SUPFAM" id="SSF47027">
    <property type="entry name" value="Acyl-CoA binding protein"/>
    <property type="match status" value="1"/>
</dbReference>
<dbReference type="AlphaFoldDB" id="M3DCL2"/>
<sequence>MADSVDRVFGHALNTVNKIRPGSQKPPSSDRLALYGLYKQSMEGDVSRISDRPTASSSFSSSVAGCTPETLKKEQEKWDAWKANEGLGRTEAKRRYIETLIATMRLYASTTPEARELVEELEFVWDQIKNNSQHSSSEHSSPLQTIERRDYMHSGHSIKGLKMLAPQSEVDEDERGMLAQGNGEEEEAEDGEEEVEDFVDAPVSQIDDADLHHHAASESAGDVDSSPHNRFRARAPPPTSSASDNRWRKRIESSLIKLTTEVAALREQLETRRFLNYQRKHSWWGWVLRLSWWALQLFVADGIILWIVILYMRRKQDRRLETAIRVLLGDAVAQAQSAVRDAKMPTLLPNITTRGKVKSPKG</sequence>
<dbReference type="OrthoDB" id="346910at2759"/>
<keyword evidence="6" id="KW-1185">Reference proteome</keyword>
<feature type="region of interest" description="Disordered" evidence="2">
    <location>
        <begin position="214"/>
        <end position="246"/>
    </location>
</feature>
<evidence type="ECO:0000259" key="4">
    <source>
        <dbReference type="PROSITE" id="PS51228"/>
    </source>
</evidence>
<dbReference type="InterPro" id="IPR014352">
    <property type="entry name" value="FERM/acyl-CoA-bd_prot_sf"/>
</dbReference>
<keyword evidence="3" id="KW-1133">Transmembrane helix</keyword>
<feature type="transmembrane region" description="Helical" evidence="3">
    <location>
        <begin position="283"/>
        <end position="311"/>
    </location>
</feature>
<feature type="compositionally biased region" description="Acidic residues" evidence="2">
    <location>
        <begin position="183"/>
        <end position="197"/>
    </location>
</feature>
<keyword evidence="3" id="KW-0472">Membrane</keyword>
<dbReference type="PROSITE" id="PS51228">
    <property type="entry name" value="ACB_2"/>
    <property type="match status" value="1"/>
</dbReference>
<dbReference type="EMBL" id="KB456261">
    <property type="protein sequence ID" value="EMF15775.1"/>
    <property type="molecule type" value="Genomic_DNA"/>
</dbReference>
<dbReference type="HOGENOM" id="CLU_043304_1_0_1"/>
<evidence type="ECO:0000256" key="2">
    <source>
        <dbReference type="SAM" id="MobiDB-lite"/>
    </source>
</evidence>
<dbReference type="GeneID" id="27901523"/>
<reference evidence="5 6" key="1">
    <citation type="journal article" date="2012" name="PLoS Pathog.">
        <title>Diverse lifestyles and strategies of plant pathogenesis encoded in the genomes of eighteen Dothideomycetes fungi.</title>
        <authorList>
            <person name="Ohm R.A."/>
            <person name="Feau N."/>
            <person name="Henrissat B."/>
            <person name="Schoch C.L."/>
            <person name="Horwitz B.A."/>
            <person name="Barry K.W."/>
            <person name="Condon B.J."/>
            <person name="Copeland A.C."/>
            <person name="Dhillon B."/>
            <person name="Glaser F."/>
            <person name="Hesse C.N."/>
            <person name="Kosti I."/>
            <person name="LaButti K."/>
            <person name="Lindquist E.A."/>
            <person name="Lucas S."/>
            <person name="Salamov A.A."/>
            <person name="Bradshaw R.E."/>
            <person name="Ciuffetti L."/>
            <person name="Hamelin R.C."/>
            <person name="Kema G.H.J."/>
            <person name="Lawrence C."/>
            <person name="Scott J.A."/>
            <person name="Spatafora J.W."/>
            <person name="Turgeon B.G."/>
            <person name="de Wit P.J.G.M."/>
            <person name="Zhong S."/>
            <person name="Goodwin S.B."/>
            <person name="Grigoriev I.V."/>
        </authorList>
    </citation>
    <scope>NUCLEOTIDE SEQUENCE [LARGE SCALE GENOMIC DNA]</scope>
    <source>
        <strain evidence="5 6">SO2202</strain>
    </source>
</reference>
<dbReference type="GO" id="GO:0000062">
    <property type="term" value="F:fatty-acyl-CoA binding"/>
    <property type="evidence" value="ECO:0007669"/>
    <property type="project" value="InterPro"/>
</dbReference>
<dbReference type="eggNOG" id="KOG0817">
    <property type="taxonomic scope" value="Eukaryota"/>
</dbReference>
<dbReference type="Pfam" id="PF00887">
    <property type="entry name" value="ACBP"/>
    <property type="match status" value="1"/>
</dbReference>
<dbReference type="OMA" id="WMRRKKD"/>
<accession>M3DCL2</accession>
<evidence type="ECO:0000313" key="5">
    <source>
        <dbReference type="EMBL" id="EMF15775.1"/>
    </source>
</evidence>
<keyword evidence="3" id="KW-0812">Transmembrane</keyword>
<protein>
    <recommendedName>
        <fullName evidence="4">ACB domain-containing protein</fullName>
    </recommendedName>
</protein>
<dbReference type="PANTHER" id="PTHR23310">
    <property type="entry name" value="ACYL-COA-BINDING PROTEIN, ACBP"/>
    <property type="match status" value="1"/>
</dbReference>
<proteinExistence type="predicted"/>
<name>M3DCL2_SPHMS</name>
<dbReference type="InterPro" id="IPR035984">
    <property type="entry name" value="Acyl-CoA-binding_sf"/>
</dbReference>
<feature type="domain" description="ACB" evidence="4">
    <location>
        <begin position="5"/>
        <end position="109"/>
    </location>
</feature>
<evidence type="ECO:0000256" key="3">
    <source>
        <dbReference type="SAM" id="Phobius"/>
    </source>
</evidence>
<dbReference type="STRING" id="692275.M3DCL2"/>
<feature type="region of interest" description="Disordered" evidence="2">
    <location>
        <begin position="159"/>
        <end position="197"/>
    </location>
</feature>
<dbReference type="PANTHER" id="PTHR23310:SF133">
    <property type="entry name" value="COA BINDING PROTEIN, PUTATIVE (AFU_ORTHOLOGUE AFUA_1G12300)-RELATED"/>
    <property type="match status" value="1"/>
</dbReference>
<gene>
    <name evidence="5" type="ORF">SEPMUDRAFT_147569</name>
</gene>
<dbReference type="Gene3D" id="1.20.80.10">
    <property type="match status" value="1"/>
</dbReference>
<evidence type="ECO:0000256" key="1">
    <source>
        <dbReference type="ARBA" id="ARBA00023121"/>
    </source>
</evidence>
<dbReference type="InterPro" id="IPR000582">
    <property type="entry name" value="Acyl-CoA-binding_protein"/>
</dbReference>
<dbReference type="Proteomes" id="UP000016931">
    <property type="component" value="Unassembled WGS sequence"/>
</dbReference>
<dbReference type="GO" id="GO:0006631">
    <property type="term" value="P:fatty acid metabolic process"/>
    <property type="evidence" value="ECO:0007669"/>
    <property type="project" value="TreeGrafter"/>
</dbReference>
<dbReference type="RefSeq" id="XP_016763896.1">
    <property type="nucleotide sequence ID" value="XM_016904386.1"/>
</dbReference>
<evidence type="ECO:0000313" key="6">
    <source>
        <dbReference type="Proteomes" id="UP000016931"/>
    </source>
</evidence>
<organism evidence="5 6">
    <name type="scientific">Sphaerulina musiva (strain SO2202)</name>
    <name type="common">Poplar stem canker fungus</name>
    <name type="synonym">Septoria musiva</name>
    <dbReference type="NCBI Taxonomy" id="692275"/>
    <lineage>
        <taxon>Eukaryota</taxon>
        <taxon>Fungi</taxon>
        <taxon>Dikarya</taxon>
        <taxon>Ascomycota</taxon>
        <taxon>Pezizomycotina</taxon>
        <taxon>Dothideomycetes</taxon>
        <taxon>Dothideomycetidae</taxon>
        <taxon>Mycosphaerellales</taxon>
        <taxon>Mycosphaerellaceae</taxon>
        <taxon>Sphaerulina</taxon>
    </lineage>
</organism>
<keyword evidence="1" id="KW-0446">Lipid-binding</keyword>